<keyword evidence="1" id="KW-0732">Signal</keyword>
<keyword evidence="3" id="KW-1185">Reference proteome</keyword>
<gene>
    <name evidence="2" type="ORF">J5V48_09425</name>
</gene>
<organism evidence="2 3">
    <name type="scientific">Succinivibrio faecicola</name>
    <dbReference type="NCBI Taxonomy" id="2820300"/>
    <lineage>
        <taxon>Bacteria</taxon>
        <taxon>Pseudomonadati</taxon>
        <taxon>Pseudomonadota</taxon>
        <taxon>Gammaproteobacteria</taxon>
        <taxon>Aeromonadales</taxon>
        <taxon>Succinivibrionaceae</taxon>
        <taxon>Succinivibrio</taxon>
    </lineage>
</organism>
<protein>
    <submittedName>
        <fullName evidence="2">Uncharacterized protein</fullName>
    </submittedName>
</protein>
<dbReference type="EMBL" id="JAGFNY010000056">
    <property type="protein sequence ID" value="MBW7571110.1"/>
    <property type="molecule type" value="Genomic_DNA"/>
</dbReference>
<sequence length="252" mass="28601">MRSRLFKTVFLTFVFSLCANSYAQDNNCSLSFRPKIGEMAFSAVGSSLKIADRNCLTHYLYFPESVKSGAVDIPKGLYRYVQDDSQRITFSNISSDGDKVQSCIYCDPIKNLFVRKSDKKQLCALSIMYIESCAKSDSIRYEIKRKSEITEGVCTTSLVYSGRSENTLSFAVNDCSKISKPTLRYDLKYGNVIRFLDEQFIIYKADNLGIYYSRLNKPNLKANDIVDENNSVLAKQCEKFNSSKIVINTSDK</sequence>
<proteinExistence type="predicted"/>
<reference evidence="2 3" key="1">
    <citation type="submission" date="2021-03" db="EMBL/GenBank/DDBJ databases">
        <title>Succinivibrio sp. nov. isolated from feces of cow.</title>
        <authorList>
            <person name="Choi J.-Y."/>
        </authorList>
    </citation>
    <scope>NUCLEOTIDE SEQUENCE [LARGE SCALE GENOMIC DNA]</scope>
    <source>
        <strain evidence="2 3">AGMB01872</strain>
    </source>
</reference>
<evidence type="ECO:0000256" key="1">
    <source>
        <dbReference type="SAM" id="SignalP"/>
    </source>
</evidence>
<dbReference type="Proteomes" id="UP000731465">
    <property type="component" value="Unassembled WGS sequence"/>
</dbReference>
<feature type="signal peptide" evidence="1">
    <location>
        <begin position="1"/>
        <end position="23"/>
    </location>
</feature>
<comment type="caution">
    <text evidence="2">The sequence shown here is derived from an EMBL/GenBank/DDBJ whole genome shotgun (WGS) entry which is preliminary data.</text>
</comment>
<feature type="chain" id="PRO_5045757880" evidence="1">
    <location>
        <begin position="24"/>
        <end position="252"/>
    </location>
</feature>
<dbReference type="RefSeq" id="WP_219938336.1">
    <property type="nucleotide sequence ID" value="NZ_JAGFNY010000056.1"/>
</dbReference>
<evidence type="ECO:0000313" key="2">
    <source>
        <dbReference type="EMBL" id="MBW7571110.1"/>
    </source>
</evidence>
<accession>A0ABS7DIJ3</accession>
<name>A0ABS7DIJ3_9GAMM</name>
<evidence type="ECO:0000313" key="3">
    <source>
        <dbReference type="Proteomes" id="UP000731465"/>
    </source>
</evidence>